<evidence type="ECO:0000313" key="3">
    <source>
        <dbReference type="Proteomes" id="UP000002669"/>
    </source>
</evidence>
<organism evidence="3">
    <name type="scientific">Arthroderma gypseum (strain ATCC MYA-4604 / CBS 118893)</name>
    <name type="common">Microsporum gypseum</name>
    <dbReference type="NCBI Taxonomy" id="535722"/>
    <lineage>
        <taxon>Eukaryota</taxon>
        <taxon>Fungi</taxon>
        <taxon>Dikarya</taxon>
        <taxon>Ascomycota</taxon>
        <taxon>Pezizomycotina</taxon>
        <taxon>Eurotiomycetes</taxon>
        <taxon>Eurotiomycetidae</taxon>
        <taxon>Onygenales</taxon>
        <taxon>Arthrodermataceae</taxon>
        <taxon>Nannizzia</taxon>
    </lineage>
</organism>
<dbReference type="Proteomes" id="UP000002669">
    <property type="component" value="Unassembled WGS sequence"/>
</dbReference>
<dbReference type="PROSITE" id="PS50181">
    <property type="entry name" value="FBOX"/>
    <property type="match status" value="1"/>
</dbReference>
<dbReference type="VEuPathDB" id="FungiDB:MGYG_05614"/>
<dbReference type="HOGENOM" id="CLU_024672_0_1_1"/>
<evidence type="ECO:0000313" key="2">
    <source>
        <dbReference type="EMBL" id="EFR02616.1"/>
    </source>
</evidence>
<evidence type="ECO:0000259" key="1">
    <source>
        <dbReference type="PROSITE" id="PS50181"/>
    </source>
</evidence>
<keyword evidence="3" id="KW-1185">Reference proteome</keyword>
<sequence length="621" mass="70925">MTSLQDLPLETLLDIIGYLSPRSLSNFALVNHACSAVSDTRRFQHIRLQTRSREHLVDDLNRWRRILRRGSRHSYVHRLTISCHCDYKEYSRWTGFPVWAEVDHYYCTSSHHYASSGNKFFYLSSRPLALSAAELDEEDEMWMPVAEFISLLPVLKDLVWAKNSFPRCVFNALQSRPQKCRLHILCLSLISLARRGGEVNEYFRRLVASPNLYTLGMHWPWEEVQGVPDSQAALQFVGMVSSHVREVYVIGSTELGQHPRHPLPWTGTFPGLPRDTPPRKLHGLGAPKGPGHVLSRNFFQAWSSHILFSGLRTLSIPSGMTPDAVEWLALNGRMFASLDTLIICLCEPKFPIPALERQQRDEAGATFLRSLPPLKSLKLNGIYGPRIFSAILQCHGQTLQQLLFPHVRSDVYPFPVTLEMTDDIRIHCPELRKLQLSVPRSQGDQYEVSQYRALSRLAKLEDLHIYFVCSDSKRSPRFTAEVSSVYLMDDAYIRRRLVDTAIDAPLARSIFNIISKTADGDGTFTFKDLTLQISVGKGGESSFRVPTFPCNDLGPRSYRCAVPEGQSEAIVDTIEMVYHDEYWDNVLFPENMWELVKSIWPEAREDTWLADCHSLPLYVDI</sequence>
<dbReference type="STRING" id="535722.E4UWX7"/>
<dbReference type="EMBL" id="DS989825">
    <property type="protein sequence ID" value="EFR02616.1"/>
    <property type="molecule type" value="Genomic_DNA"/>
</dbReference>
<dbReference type="GeneID" id="10028304"/>
<accession>E4UWX7</accession>
<protein>
    <recommendedName>
        <fullName evidence="1">F-box domain-containing protein</fullName>
    </recommendedName>
</protein>
<feature type="domain" description="F-box" evidence="1">
    <location>
        <begin position="1"/>
        <end position="46"/>
    </location>
</feature>
<dbReference type="InParanoid" id="E4UWX7"/>
<dbReference type="eggNOG" id="ENOG502SJ7Y">
    <property type="taxonomic scope" value="Eukaryota"/>
</dbReference>
<dbReference type="InterPro" id="IPR001810">
    <property type="entry name" value="F-box_dom"/>
</dbReference>
<dbReference type="RefSeq" id="XP_003173027.1">
    <property type="nucleotide sequence ID" value="XM_003172979.1"/>
</dbReference>
<name>E4UWX7_ARTGP</name>
<dbReference type="InterPro" id="IPR036047">
    <property type="entry name" value="F-box-like_dom_sf"/>
</dbReference>
<proteinExistence type="predicted"/>
<dbReference type="OMA" id="RHEVEHY"/>
<dbReference type="CDD" id="cd09917">
    <property type="entry name" value="F-box_SF"/>
    <property type="match status" value="1"/>
</dbReference>
<reference evidence="3" key="1">
    <citation type="journal article" date="2012" name="MBio">
        <title>Comparative genome analysis of Trichophyton rubrum and related dermatophytes reveals candidate genes involved in infection.</title>
        <authorList>
            <person name="Martinez D.A."/>
            <person name="Oliver B.G."/>
            <person name="Graeser Y."/>
            <person name="Goldberg J.M."/>
            <person name="Li W."/>
            <person name="Martinez-Rossi N.M."/>
            <person name="Monod M."/>
            <person name="Shelest E."/>
            <person name="Barton R.C."/>
            <person name="Birch E."/>
            <person name="Brakhage A.A."/>
            <person name="Chen Z."/>
            <person name="Gurr S.J."/>
            <person name="Heiman D."/>
            <person name="Heitman J."/>
            <person name="Kosti I."/>
            <person name="Rossi A."/>
            <person name="Saif S."/>
            <person name="Samalova M."/>
            <person name="Saunders C.W."/>
            <person name="Shea T."/>
            <person name="Summerbell R.C."/>
            <person name="Xu J."/>
            <person name="Young S."/>
            <person name="Zeng Q."/>
            <person name="Birren B.W."/>
            <person name="Cuomo C.A."/>
            <person name="White T.C."/>
        </authorList>
    </citation>
    <scope>NUCLEOTIDE SEQUENCE [LARGE SCALE GENOMIC DNA]</scope>
    <source>
        <strain evidence="3">ATCC MYA-4604 / CBS 118893</strain>
    </source>
</reference>
<dbReference type="OrthoDB" id="3945550at2759"/>
<gene>
    <name evidence="2" type="ORF">MGYG_05614</name>
</gene>
<dbReference type="AlphaFoldDB" id="E4UWX7"/>
<dbReference type="Pfam" id="PF00646">
    <property type="entry name" value="F-box"/>
    <property type="match status" value="1"/>
</dbReference>
<dbReference type="SUPFAM" id="SSF81383">
    <property type="entry name" value="F-box domain"/>
    <property type="match status" value="1"/>
</dbReference>